<gene>
    <name evidence="2" type="ordered locus">NGR_b16480</name>
    <name evidence="1" type="ORF">RNGR00200</name>
</gene>
<dbReference type="Pfam" id="PF12977">
    <property type="entry name" value="DUF3861"/>
    <property type="match status" value="1"/>
</dbReference>
<reference evidence="1 3" key="1">
    <citation type="journal article" date="2004" name="J. Bacteriol.">
        <title>An evolutionary hot spot: the pNGR234b replicon of Rhizobium sp. strain NGR234.</title>
        <authorList>
            <person name="Streit W.R."/>
            <person name="Schmitz R.A."/>
            <person name="Perret X."/>
            <person name="Staehelin C."/>
            <person name="Deakin W.J."/>
            <person name="Raasch C."/>
            <person name="Liesegang H."/>
            <person name="Broughton W.J."/>
        </authorList>
    </citation>
    <scope>NUCLEOTIDE SEQUENCE</scope>
    <source>
        <strain evidence="3">NBRC 101917 / NGR234</strain>
        <strain evidence="1">NGR234</strain>
        <plasmid evidence="1">megaplasmid 2</plasmid>
    </source>
</reference>
<name>Q6W1Z6_SINFN</name>
<evidence type="ECO:0000313" key="1">
    <source>
        <dbReference type="EMBL" id="AAQ87222.1"/>
    </source>
</evidence>
<keyword evidence="3" id="KW-1185">Reference proteome</keyword>
<evidence type="ECO:0008006" key="4">
    <source>
        <dbReference type="Google" id="ProtNLM"/>
    </source>
</evidence>
<dbReference type="EMBL" id="CP000874">
    <property type="protein sequence ID" value="ACP23099.1"/>
    <property type="molecule type" value="Genomic_DNA"/>
</dbReference>
<dbReference type="InterPro" id="IPR038194">
    <property type="entry name" value="DUF3861_sf"/>
</dbReference>
<sequence>MASSGYTYEVSLRLVGKRDGSVPDEPAVLTFEHFNHDDIIDIVERMRRTTGLAPDAAAAAAVGLKLLGEVMLREKRNALFDPLRTAFRTFITSLKSRAAGDADFLDRSAV</sequence>
<accession>Q6W1Z6</accession>
<dbReference type="AlphaFoldDB" id="Q6W1Z6"/>
<geneLocation type="plasmid" evidence="1">
    <name>megaplasmid 2</name>
</geneLocation>
<dbReference type="Gene3D" id="3.10.20.850">
    <property type="entry name" value="Protein of unknown function DUF3861"/>
    <property type="match status" value="1"/>
</dbReference>
<dbReference type="Proteomes" id="UP000001054">
    <property type="component" value="Plasmid pNGR234b"/>
</dbReference>
<dbReference type="KEGG" id="rhi:NGR_b16480"/>
<geneLocation type="plasmid" evidence="3">
    <name>sym pNGR234b</name>
</geneLocation>
<organism evidence="1">
    <name type="scientific">Sinorhizobium fredii (strain NBRC 101917 / NGR234)</name>
    <dbReference type="NCBI Taxonomy" id="394"/>
    <lineage>
        <taxon>Bacteria</taxon>
        <taxon>Pseudomonadati</taxon>
        <taxon>Pseudomonadota</taxon>
        <taxon>Alphaproteobacteria</taxon>
        <taxon>Hyphomicrobiales</taxon>
        <taxon>Rhizobiaceae</taxon>
        <taxon>Sinorhizobium/Ensifer group</taxon>
        <taxon>Sinorhizobium</taxon>
    </lineage>
</organism>
<evidence type="ECO:0000313" key="3">
    <source>
        <dbReference type="Proteomes" id="UP000001054"/>
    </source>
</evidence>
<dbReference type="PATRIC" id="fig|394.7.peg.2066"/>
<protein>
    <recommendedName>
        <fullName evidence="4">DUF3861 domain-containing protein</fullName>
    </recommendedName>
</protein>
<keyword evidence="1" id="KW-0614">Plasmid</keyword>
<dbReference type="InterPro" id="IPR024476">
    <property type="entry name" value="DUF3861"/>
</dbReference>
<dbReference type="EMBL" id="AY316746">
    <property type="protein sequence ID" value="AAQ87222.1"/>
    <property type="molecule type" value="Genomic_DNA"/>
</dbReference>
<dbReference type="OrthoDB" id="119700at2"/>
<dbReference type="HOGENOM" id="CLU_162534_0_0_5"/>
<reference evidence="2 3" key="2">
    <citation type="journal article" date="2009" name="Appl. Environ. Microbiol.">
        <title>Rhizobium sp. strain NGR234 possesses a remarkable number of secretion systems.</title>
        <authorList>
            <person name="Schmeisser C."/>
            <person name="Liesegang H."/>
            <person name="Krysciak D."/>
            <person name="Bakkou N."/>
            <person name="Le Quere A."/>
            <person name="Wollherr A."/>
            <person name="Heinemeyer I."/>
            <person name="Morgenstern B."/>
            <person name="Pommerening-Roeser A."/>
            <person name="Flores M."/>
            <person name="Palacios R."/>
            <person name="Brenner S."/>
            <person name="Gottschalk G."/>
            <person name="Schmitz R.A."/>
            <person name="Broughton W.J."/>
            <person name="Perret X."/>
            <person name="Strittmatter A.W."/>
            <person name="Streit W.R."/>
        </authorList>
    </citation>
    <scope>NUCLEOTIDE SEQUENCE [LARGE SCALE GENOMIC DNA]</scope>
    <source>
        <strain evidence="3">NBRC 101917 / NGR234</strain>
        <strain evidence="2">NGR234</strain>
        <plasmid evidence="2">pNGR234b</plasmid>
    </source>
</reference>
<geneLocation type="plasmid" evidence="2">
    <name>pNGR234b</name>
</geneLocation>
<evidence type="ECO:0000313" key="2">
    <source>
        <dbReference type="EMBL" id="ACP23099.1"/>
    </source>
</evidence>
<proteinExistence type="predicted"/>
<dbReference type="RefSeq" id="WP_015887730.1">
    <property type="nucleotide sequence ID" value="NC_012586.1"/>
</dbReference>